<dbReference type="HOGENOM" id="CLU_1663128_0_0_1"/>
<dbReference type="Proteomes" id="UP000017836">
    <property type="component" value="Unassembled WGS sequence"/>
</dbReference>
<dbReference type="InterPro" id="IPR057355">
    <property type="entry name" value="POTRA2_Toc75"/>
</dbReference>
<dbReference type="Pfam" id="PF25280">
    <property type="entry name" value="POTRA2_Toc75"/>
    <property type="match status" value="1"/>
</dbReference>
<feature type="domain" description="Toc75-like second POTRA" evidence="1">
    <location>
        <begin position="34"/>
        <end position="114"/>
    </location>
</feature>
<organism evidence="2 3">
    <name type="scientific">Amborella trichopoda</name>
    <dbReference type="NCBI Taxonomy" id="13333"/>
    <lineage>
        <taxon>Eukaryota</taxon>
        <taxon>Viridiplantae</taxon>
        <taxon>Streptophyta</taxon>
        <taxon>Embryophyta</taxon>
        <taxon>Tracheophyta</taxon>
        <taxon>Spermatophyta</taxon>
        <taxon>Magnoliopsida</taxon>
        <taxon>Amborellales</taxon>
        <taxon>Amborellaceae</taxon>
        <taxon>Amborella</taxon>
    </lineage>
</organism>
<dbReference type="EMBL" id="KI393609">
    <property type="protein sequence ID" value="ERN07741.1"/>
    <property type="molecule type" value="Genomic_DNA"/>
</dbReference>
<dbReference type="AlphaFoldDB" id="W1PJB7"/>
<evidence type="ECO:0000313" key="2">
    <source>
        <dbReference type="EMBL" id="ERN07741.1"/>
    </source>
</evidence>
<dbReference type="Gramene" id="ERN07741">
    <property type="protein sequence ID" value="ERN07741"/>
    <property type="gene ID" value="AMTR_s00012p00070630"/>
</dbReference>
<reference evidence="3" key="1">
    <citation type="journal article" date="2013" name="Science">
        <title>The Amborella genome and the evolution of flowering plants.</title>
        <authorList>
            <consortium name="Amborella Genome Project"/>
        </authorList>
    </citation>
    <scope>NUCLEOTIDE SEQUENCE [LARGE SCALE GENOMIC DNA]</scope>
</reference>
<sequence length="159" mass="18346">MFEKVDLEAKMKTDGTIAVNISFAESTWQSAYALRCINVGLLPKSKPIDMDPDMTDRESSSIEYIKRQDYRHSIKFKKKITGMVCLRKEQDYRHGMFENKITDKITRKITDKITSKNTSKITYKIAGKIADKIIGKITGNIKEKNEITGKITREQAWYV</sequence>
<dbReference type="STRING" id="13333.W1PJB7"/>
<evidence type="ECO:0000259" key="1">
    <source>
        <dbReference type="Pfam" id="PF25280"/>
    </source>
</evidence>
<name>W1PJB7_AMBTC</name>
<evidence type="ECO:0000313" key="3">
    <source>
        <dbReference type="Proteomes" id="UP000017836"/>
    </source>
</evidence>
<accession>W1PJB7</accession>
<keyword evidence="3" id="KW-1185">Reference proteome</keyword>
<gene>
    <name evidence="2" type="ORF">AMTR_s00012p00070630</name>
</gene>
<proteinExistence type="predicted"/>
<protein>
    <recommendedName>
        <fullName evidence="1">Toc75-like second POTRA domain-containing protein</fullName>
    </recommendedName>
</protein>